<accession>A0ABS1MLT6</accession>
<keyword evidence="2" id="KW-1185">Reference proteome</keyword>
<organism evidence="1 2">
    <name type="scientific">Streptomyces siderophoricus</name>
    <dbReference type="NCBI Taxonomy" id="2802281"/>
    <lineage>
        <taxon>Bacteria</taxon>
        <taxon>Bacillati</taxon>
        <taxon>Actinomycetota</taxon>
        <taxon>Actinomycetes</taxon>
        <taxon>Kitasatosporales</taxon>
        <taxon>Streptomycetaceae</taxon>
        <taxon>Streptomyces</taxon>
    </lineage>
</organism>
<protein>
    <submittedName>
        <fullName evidence="1">DUF3761 domain-containing protein</fullName>
    </submittedName>
</protein>
<sequence length="107" mass="11910">MYDTAEKERHLTPFLWGEFLKSRIAAAAVAVVLALGVAGTAEASTTLPRTNTAHRCVHHTTGVCGWKAGKKPADRYETARCRDNSHSYSRHSSGTCSHHRGVKYWWK</sequence>
<gene>
    <name evidence="1" type="ORF">JK360_01340</name>
</gene>
<evidence type="ECO:0000313" key="1">
    <source>
        <dbReference type="EMBL" id="MBL1088049.1"/>
    </source>
</evidence>
<dbReference type="Proteomes" id="UP000629371">
    <property type="component" value="Unassembled WGS sequence"/>
</dbReference>
<dbReference type="InterPro" id="IPR022236">
    <property type="entry name" value="DUF3761"/>
</dbReference>
<reference evidence="1 2" key="1">
    <citation type="submission" date="2021-01" db="EMBL/GenBank/DDBJ databases">
        <title>WGS of actinomycetes isolated from Thailand.</title>
        <authorList>
            <person name="Thawai C."/>
        </authorList>
    </citation>
    <scope>NUCLEOTIDE SEQUENCE [LARGE SCALE GENOMIC DNA]</scope>
    <source>
        <strain evidence="1 2">CH9-7</strain>
    </source>
</reference>
<dbReference type="EMBL" id="JAERRI010000001">
    <property type="protein sequence ID" value="MBL1088049.1"/>
    <property type="molecule type" value="Genomic_DNA"/>
</dbReference>
<comment type="caution">
    <text evidence="1">The sequence shown here is derived from an EMBL/GenBank/DDBJ whole genome shotgun (WGS) entry which is preliminary data.</text>
</comment>
<dbReference type="Pfam" id="PF12587">
    <property type="entry name" value="DUF3761"/>
    <property type="match status" value="1"/>
</dbReference>
<name>A0ABS1MLT6_9ACTN</name>
<evidence type="ECO:0000313" key="2">
    <source>
        <dbReference type="Proteomes" id="UP000629371"/>
    </source>
</evidence>
<proteinExistence type="predicted"/>